<dbReference type="InterPro" id="IPR015422">
    <property type="entry name" value="PyrdxlP-dep_Trfase_small"/>
</dbReference>
<protein>
    <recommendedName>
        <fullName evidence="6">Aminotransferase</fullName>
        <ecNumber evidence="6">2.6.1.-</ecNumber>
    </recommendedName>
</protein>
<evidence type="ECO:0000313" key="8">
    <source>
        <dbReference type="EMBL" id="RHJ87964.1"/>
    </source>
</evidence>
<evidence type="ECO:0000256" key="1">
    <source>
        <dbReference type="ARBA" id="ARBA00001933"/>
    </source>
</evidence>
<comment type="similarity">
    <text evidence="2 6">Belongs to the class-I pyridoxal-phosphate-dependent aminotransferase family.</text>
</comment>
<comment type="cofactor">
    <cofactor evidence="1 6">
        <name>pyridoxal 5'-phosphate</name>
        <dbReference type="ChEBI" id="CHEBI:597326"/>
    </cofactor>
</comment>
<dbReference type="Pfam" id="PF00155">
    <property type="entry name" value="Aminotran_1_2"/>
    <property type="match status" value="1"/>
</dbReference>
<reference evidence="8 9" key="1">
    <citation type="submission" date="2018-08" db="EMBL/GenBank/DDBJ databases">
        <title>A genome reference for cultivated species of the human gut microbiota.</title>
        <authorList>
            <person name="Zou Y."/>
            <person name="Xue W."/>
            <person name="Luo G."/>
        </authorList>
    </citation>
    <scope>NUCLEOTIDE SEQUENCE [LARGE SCALE GENOMIC DNA]</scope>
    <source>
        <strain evidence="8 9">AM07-24</strain>
    </source>
</reference>
<dbReference type="InterPro" id="IPR015424">
    <property type="entry name" value="PyrdxlP-dep_Trfase"/>
</dbReference>
<dbReference type="SUPFAM" id="SSF53383">
    <property type="entry name" value="PLP-dependent transferases"/>
    <property type="match status" value="1"/>
</dbReference>
<dbReference type="Gene3D" id="3.40.640.10">
    <property type="entry name" value="Type I PLP-dependent aspartate aminotransferase-like (Major domain)"/>
    <property type="match status" value="1"/>
</dbReference>
<feature type="domain" description="Aminotransferase class I/classII large" evidence="7">
    <location>
        <begin position="34"/>
        <end position="382"/>
    </location>
</feature>
<accession>A0A415E310</accession>
<dbReference type="InterPro" id="IPR015421">
    <property type="entry name" value="PyrdxlP-dep_Trfase_major"/>
</dbReference>
<dbReference type="InterPro" id="IPR004839">
    <property type="entry name" value="Aminotransferase_I/II_large"/>
</dbReference>
<keyword evidence="9" id="KW-1185">Reference proteome</keyword>
<evidence type="ECO:0000259" key="7">
    <source>
        <dbReference type="Pfam" id="PF00155"/>
    </source>
</evidence>
<dbReference type="Proteomes" id="UP000284841">
    <property type="component" value="Unassembled WGS sequence"/>
</dbReference>
<comment type="caution">
    <text evidence="8">The sequence shown here is derived from an EMBL/GenBank/DDBJ whole genome shotgun (WGS) entry which is preliminary data.</text>
</comment>
<evidence type="ECO:0000256" key="2">
    <source>
        <dbReference type="ARBA" id="ARBA00007441"/>
    </source>
</evidence>
<dbReference type="GO" id="GO:0006520">
    <property type="term" value="P:amino acid metabolic process"/>
    <property type="evidence" value="ECO:0007669"/>
    <property type="project" value="InterPro"/>
</dbReference>
<dbReference type="EMBL" id="QRMS01000002">
    <property type="protein sequence ID" value="RHJ87964.1"/>
    <property type="molecule type" value="Genomic_DNA"/>
</dbReference>
<gene>
    <name evidence="8" type="ORF">DW099_05975</name>
</gene>
<name>A0A415E310_9FIRM</name>
<proteinExistence type="inferred from homology"/>
<dbReference type="EC" id="2.6.1.-" evidence="6"/>
<dbReference type="PROSITE" id="PS00105">
    <property type="entry name" value="AA_TRANSFER_CLASS_1"/>
    <property type="match status" value="1"/>
</dbReference>
<dbReference type="PANTHER" id="PTHR46383">
    <property type="entry name" value="ASPARTATE AMINOTRANSFERASE"/>
    <property type="match status" value="1"/>
</dbReference>
<evidence type="ECO:0000256" key="5">
    <source>
        <dbReference type="ARBA" id="ARBA00022898"/>
    </source>
</evidence>
<keyword evidence="5" id="KW-0663">Pyridoxal phosphate</keyword>
<dbReference type="InterPro" id="IPR004838">
    <property type="entry name" value="NHTrfase_class1_PyrdxlP-BS"/>
</dbReference>
<dbReference type="AlphaFoldDB" id="A0A415E310"/>
<sequence>MNEYLSSKMDVFSGDKGLFAIYDISTKLERSGQKIIHMEIGKPDFDTPKAIKKAGIQAIEEGVVQYAPPGGIFELKEAITDWTQRKYGLEYDPESELLITVGASEAIHLVWSGLLDHDEEVMIPSPYYGSYVYQVVSADAKYVEVPVLKDGDIRYDIAEFEARITDKTKILLINSPNNPTGYVMSDEEMQAVADFAIKHDLIVVSDECYDHFVFDGEFKSIATLPGMKERTLVVNSTSKTFSMTGWRVGYILGDAGIIGTLQNIHEHLAICPTSFAQQGSIVAYKQELPETKVMVDEYRKRREYIIGALDKIEKLSFYEPQGAFYVFIDVSKTGQSGADFCLGLLNKKGVATASGESFGKQWVDYIRISYCCSMDDIQKAMELIQEYIDEIEKLQ</sequence>
<dbReference type="GO" id="GO:0030170">
    <property type="term" value="F:pyridoxal phosphate binding"/>
    <property type="evidence" value="ECO:0007669"/>
    <property type="project" value="InterPro"/>
</dbReference>
<dbReference type="OrthoDB" id="9802328at2"/>
<dbReference type="STRING" id="1776384.GCA_900086585_03514"/>
<organism evidence="8 9">
    <name type="scientific">Emergencia timonensis</name>
    <dbReference type="NCBI Taxonomy" id="1776384"/>
    <lineage>
        <taxon>Bacteria</taxon>
        <taxon>Bacillati</taxon>
        <taxon>Bacillota</taxon>
        <taxon>Clostridia</taxon>
        <taxon>Peptostreptococcales</taxon>
        <taxon>Anaerovoracaceae</taxon>
        <taxon>Emergencia</taxon>
    </lineage>
</organism>
<evidence type="ECO:0000313" key="9">
    <source>
        <dbReference type="Proteomes" id="UP000284841"/>
    </source>
</evidence>
<dbReference type="CDD" id="cd00609">
    <property type="entry name" value="AAT_like"/>
    <property type="match status" value="1"/>
</dbReference>
<evidence type="ECO:0000256" key="6">
    <source>
        <dbReference type="RuleBase" id="RU000481"/>
    </source>
</evidence>
<dbReference type="RefSeq" id="WP_118334389.1">
    <property type="nucleotide sequence ID" value="NZ_AP025567.1"/>
</dbReference>
<dbReference type="InterPro" id="IPR050596">
    <property type="entry name" value="AspAT/PAT-like"/>
</dbReference>
<keyword evidence="4 6" id="KW-0808">Transferase</keyword>
<evidence type="ECO:0000256" key="3">
    <source>
        <dbReference type="ARBA" id="ARBA00022576"/>
    </source>
</evidence>
<evidence type="ECO:0000256" key="4">
    <source>
        <dbReference type="ARBA" id="ARBA00022679"/>
    </source>
</evidence>
<dbReference type="GO" id="GO:0008483">
    <property type="term" value="F:transaminase activity"/>
    <property type="evidence" value="ECO:0007669"/>
    <property type="project" value="UniProtKB-KW"/>
</dbReference>
<dbReference type="FunFam" id="3.40.640.10:FF:000033">
    <property type="entry name" value="Aspartate aminotransferase"/>
    <property type="match status" value="1"/>
</dbReference>
<dbReference type="Gene3D" id="3.90.1150.10">
    <property type="entry name" value="Aspartate Aminotransferase, domain 1"/>
    <property type="match status" value="1"/>
</dbReference>
<keyword evidence="3 6" id="KW-0032">Aminotransferase</keyword>